<protein>
    <submittedName>
        <fullName evidence="3">MBL fold metallo-hydrolase</fullName>
    </submittedName>
</protein>
<organism evidence="3 4">
    <name type="scientific">Brevundimonas intermedia</name>
    <dbReference type="NCBI Taxonomy" id="74315"/>
    <lineage>
        <taxon>Bacteria</taxon>
        <taxon>Pseudomonadati</taxon>
        <taxon>Pseudomonadota</taxon>
        <taxon>Alphaproteobacteria</taxon>
        <taxon>Caulobacterales</taxon>
        <taxon>Caulobacteraceae</taxon>
        <taxon>Brevundimonas</taxon>
    </lineage>
</organism>
<reference evidence="3 4" key="1">
    <citation type="submission" date="2019-03" db="EMBL/GenBank/DDBJ databases">
        <title>Draft genome of Brevundimonas sp. a heavy metal resistant soil bacteria.</title>
        <authorList>
            <person name="Soto J."/>
        </authorList>
    </citation>
    <scope>NUCLEOTIDE SEQUENCE [LARGE SCALE GENOMIC DNA]</scope>
    <source>
        <strain evidence="3 4">B-10</strain>
    </source>
</reference>
<feature type="domain" description="Metallo-beta-lactamase" evidence="2">
    <location>
        <begin position="6"/>
        <end position="200"/>
    </location>
</feature>
<dbReference type="Gene3D" id="3.60.15.10">
    <property type="entry name" value="Ribonuclease Z/Hydroxyacylglutathione hydrolase-like"/>
    <property type="match status" value="1"/>
</dbReference>
<dbReference type="InterPro" id="IPR036866">
    <property type="entry name" value="RibonucZ/Hydroxyglut_hydro"/>
</dbReference>
<name>A0A4Y9S1R2_9CAUL</name>
<keyword evidence="4" id="KW-1185">Reference proteome</keyword>
<dbReference type="SMART" id="SM00849">
    <property type="entry name" value="Lactamase_B"/>
    <property type="match status" value="1"/>
</dbReference>
<evidence type="ECO:0000259" key="2">
    <source>
        <dbReference type="SMART" id="SM00849"/>
    </source>
</evidence>
<dbReference type="InterPro" id="IPR050114">
    <property type="entry name" value="UPF0173_UPF0282_UlaG_hydrolase"/>
</dbReference>
<dbReference type="PANTHER" id="PTHR43546:SF9">
    <property type="entry name" value="L-ASCORBATE-6-PHOSPHATE LACTONASE ULAG-RELATED"/>
    <property type="match status" value="1"/>
</dbReference>
<evidence type="ECO:0000313" key="4">
    <source>
        <dbReference type="Proteomes" id="UP000298216"/>
    </source>
</evidence>
<dbReference type="OrthoDB" id="9805728at2"/>
<dbReference type="AlphaFoldDB" id="A0A4Y9S1R2"/>
<accession>A0A4Y9S1R2</accession>
<proteinExistence type="predicted"/>
<evidence type="ECO:0000256" key="1">
    <source>
        <dbReference type="ARBA" id="ARBA00022801"/>
    </source>
</evidence>
<gene>
    <name evidence="3" type="ORF">EGY25_00460</name>
</gene>
<dbReference type="PANTHER" id="PTHR43546">
    <property type="entry name" value="UPF0173 METAL-DEPENDENT HYDROLASE MJ1163-RELATED"/>
    <property type="match status" value="1"/>
</dbReference>
<dbReference type="SUPFAM" id="SSF56281">
    <property type="entry name" value="Metallo-hydrolase/oxidoreductase"/>
    <property type="match status" value="1"/>
</dbReference>
<dbReference type="Pfam" id="PF12706">
    <property type="entry name" value="Lactamase_B_2"/>
    <property type="match status" value="1"/>
</dbReference>
<dbReference type="InterPro" id="IPR001279">
    <property type="entry name" value="Metallo-B-lactamas"/>
</dbReference>
<comment type="caution">
    <text evidence="3">The sequence shown here is derived from an EMBL/GenBank/DDBJ whole genome shotgun (WGS) entry which is preliminary data.</text>
</comment>
<dbReference type="EMBL" id="SPVH01000001">
    <property type="protein sequence ID" value="TFW15103.1"/>
    <property type="molecule type" value="Genomic_DNA"/>
</dbReference>
<dbReference type="GO" id="GO:0016787">
    <property type="term" value="F:hydrolase activity"/>
    <property type="evidence" value="ECO:0007669"/>
    <property type="project" value="UniProtKB-KW"/>
</dbReference>
<dbReference type="RefSeq" id="WP_135193100.1">
    <property type="nucleotide sequence ID" value="NZ_SPVH01000001.1"/>
</dbReference>
<dbReference type="Proteomes" id="UP000298216">
    <property type="component" value="Unassembled WGS sequence"/>
</dbReference>
<sequence>MQIKQVRNATLLIEFGGSRFLIDPYLADKDANPGFEGTVNSHIRNPRVELKTPMDEILNVDAVIVTHTHPDHWDEAAIRLVPKDVPLFAQHEKDADLIRSQGFTDVRILQDGARFGAVELIKTPGLHGSPETVAVAYEVLGDVCGVVFKSPGEKTLYVAGDTIWNDDVATTLKTHAPEVVVLNAGDAQIPGLGSIIMGTEDIKQVHEAAPSATLIASHLETVNHSVLSRAELRAFVREHRLETQVLVPDDNQSYTF</sequence>
<evidence type="ECO:0000313" key="3">
    <source>
        <dbReference type="EMBL" id="TFW15103.1"/>
    </source>
</evidence>
<keyword evidence="1 3" id="KW-0378">Hydrolase</keyword>